<dbReference type="AlphaFoldDB" id="A0A423XPS9"/>
<dbReference type="EMBL" id="PQJL01000187">
    <property type="protein sequence ID" value="ROW51443.1"/>
    <property type="molecule type" value="Genomic_DNA"/>
</dbReference>
<keyword evidence="1" id="KW-0560">Oxidoreductase</keyword>
<evidence type="ECO:0000313" key="2">
    <source>
        <dbReference type="EMBL" id="ROW51443.1"/>
    </source>
</evidence>
<dbReference type="Proteomes" id="UP000285793">
    <property type="component" value="Unassembled WGS sequence"/>
</dbReference>
<name>A0A423XPS9_9ENTR</name>
<protein>
    <submittedName>
        <fullName evidence="2">3-oxoacyl-ACP reductase</fullName>
    </submittedName>
</protein>
<dbReference type="Pfam" id="PF13561">
    <property type="entry name" value="adh_short_C2"/>
    <property type="match status" value="1"/>
</dbReference>
<proteinExistence type="predicted"/>
<dbReference type="RefSeq" id="WP_123949153.1">
    <property type="nucleotide sequence ID" value="NZ_PQJL01000187.1"/>
</dbReference>
<gene>
    <name evidence="2" type="ORF">C3E80_21880</name>
</gene>
<dbReference type="InterPro" id="IPR002347">
    <property type="entry name" value="SDR_fam"/>
</dbReference>
<accession>A0A423XPS9</accession>
<feature type="non-terminal residue" evidence="2">
    <location>
        <position position="1"/>
    </location>
</feature>
<dbReference type="PANTHER" id="PTHR43658">
    <property type="entry name" value="SHORT-CHAIN DEHYDROGENASE/REDUCTASE"/>
    <property type="match status" value="1"/>
</dbReference>
<evidence type="ECO:0000256" key="1">
    <source>
        <dbReference type="ARBA" id="ARBA00023002"/>
    </source>
</evidence>
<organism evidence="2 3">
    <name type="scientific">Cronobacter malonaticus</name>
    <dbReference type="NCBI Taxonomy" id="413503"/>
    <lineage>
        <taxon>Bacteria</taxon>
        <taxon>Pseudomonadati</taxon>
        <taxon>Pseudomonadota</taxon>
        <taxon>Gammaproteobacteria</taxon>
        <taxon>Enterobacterales</taxon>
        <taxon>Enterobacteriaceae</taxon>
        <taxon>Cronobacter</taxon>
    </lineage>
</organism>
<dbReference type="Gene3D" id="3.40.50.720">
    <property type="entry name" value="NAD(P)-binding Rossmann-like Domain"/>
    <property type="match status" value="1"/>
</dbReference>
<comment type="caution">
    <text evidence="2">The sequence shown here is derived from an EMBL/GenBank/DDBJ whole genome shotgun (WGS) entry which is preliminary data.</text>
</comment>
<reference evidence="2 3" key="1">
    <citation type="journal article" date="2018" name="Front. Microbiol.">
        <title>An Investigation of an Acute Gastroenteritis Outbreak: Cronobacter sakazakii, a Potential Cause of Food-Borne Illness.</title>
        <authorList>
            <person name="Yong W."/>
            <person name="Guo B."/>
            <person name="Shi X."/>
            <person name="Cheng T."/>
            <person name="Chen M."/>
            <person name="Jiang X."/>
            <person name="Ye Y."/>
            <person name="Wang J."/>
            <person name="Xie G."/>
            <person name="Ding J."/>
        </authorList>
    </citation>
    <scope>NUCLEOTIDE SEQUENCE [LARGE SCALE GENOMIC DNA]</scope>
    <source>
        <strain evidence="2 3">S1</strain>
    </source>
</reference>
<dbReference type="GO" id="GO:0016491">
    <property type="term" value="F:oxidoreductase activity"/>
    <property type="evidence" value="ECO:0007669"/>
    <property type="project" value="UniProtKB-KW"/>
</dbReference>
<evidence type="ECO:0000313" key="3">
    <source>
        <dbReference type="Proteomes" id="UP000285793"/>
    </source>
</evidence>
<dbReference type="SUPFAM" id="SSF51735">
    <property type="entry name" value="NAD(P)-binding Rossmann-fold domains"/>
    <property type="match status" value="1"/>
</dbReference>
<feature type="non-terminal residue" evidence="2">
    <location>
        <position position="90"/>
    </location>
</feature>
<dbReference type="InterPro" id="IPR036291">
    <property type="entry name" value="NAD(P)-bd_dom_sf"/>
</dbReference>
<sequence length="90" mass="9252">IVNIASTAAEDGNSGKAAYGAAKAAVVALTRTIATELGEQGIRANCIAPGMTETDMLSAMPDYVIEETRNSTDLRRLGAPQEIVAAAVCL</sequence>
<dbReference type="PANTHER" id="PTHR43658:SF8">
    <property type="entry name" value="17-BETA-HYDROXYSTEROID DEHYDROGENASE 14-RELATED"/>
    <property type="match status" value="1"/>
</dbReference>
<dbReference type="PROSITE" id="PS00061">
    <property type="entry name" value="ADH_SHORT"/>
    <property type="match status" value="1"/>
</dbReference>
<dbReference type="InterPro" id="IPR020904">
    <property type="entry name" value="Sc_DH/Rdtase_CS"/>
</dbReference>
<dbReference type="PRINTS" id="PR00081">
    <property type="entry name" value="GDHRDH"/>
</dbReference>